<dbReference type="STRING" id="1802060.A2957_03060"/>
<feature type="transmembrane region" description="Helical" evidence="1">
    <location>
        <begin position="141"/>
        <end position="160"/>
    </location>
</feature>
<evidence type="ECO:0000256" key="1">
    <source>
        <dbReference type="SAM" id="Phobius"/>
    </source>
</evidence>
<gene>
    <name evidence="2" type="ORF">A2957_03060</name>
</gene>
<dbReference type="EMBL" id="MGAK01000011">
    <property type="protein sequence ID" value="OGK44848.1"/>
    <property type="molecule type" value="Genomic_DNA"/>
</dbReference>
<feature type="transmembrane region" description="Helical" evidence="1">
    <location>
        <begin position="51"/>
        <end position="71"/>
    </location>
</feature>
<proteinExistence type="predicted"/>
<evidence type="ECO:0000313" key="2">
    <source>
        <dbReference type="EMBL" id="OGK44848.1"/>
    </source>
</evidence>
<name>A0A1F7IN84_9BACT</name>
<sequence>MATTEKKSLYEKFVFLFGKIEKRRRFIFSTFILTALILFTTFFSFEEIPFLLPLVIGIVYIMTFFSILEGITKKEWTMLFIHPVFFSTIIYLFYFFLPQRWLTRLPFIAIYTISIYAILLSQNIFNVGVSKSLQLFRAAFSVNYLFLTISAFFAYSLIISLRMNPFMNFILVFLSSYPLALQFLWSISPSDTIEKSIIRLSFLIALILGEGALILSFIPVNQSIFALTLTSVFYCLCGLIQTYIQETLFKERIREYIFVLIFTLVIFILSLRW</sequence>
<feature type="transmembrane region" description="Helical" evidence="1">
    <location>
        <begin position="26"/>
        <end position="45"/>
    </location>
</feature>
<dbReference type="AlphaFoldDB" id="A0A1F7IN84"/>
<keyword evidence="1" id="KW-0812">Transmembrane</keyword>
<keyword evidence="1" id="KW-1133">Transmembrane helix</keyword>
<feature type="transmembrane region" description="Helical" evidence="1">
    <location>
        <begin position="166"/>
        <end position="185"/>
    </location>
</feature>
<evidence type="ECO:0000313" key="3">
    <source>
        <dbReference type="Proteomes" id="UP000179072"/>
    </source>
</evidence>
<reference evidence="2 3" key="1">
    <citation type="journal article" date="2016" name="Nat. Commun.">
        <title>Thousands of microbial genomes shed light on interconnected biogeochemical processes in an aquifer system.</title>
        <authorList>
            <person name="Anantharaman K."/>
            <person name="Brown C.T."/>
            <person name="Hug L.A."/>
            <person name="Sharon I."/>
            <person name="Castelle C.J."/>
            <person name="Probst A.J."/>
            <person name="Thomas B.C."/>
            <person name="Singh A."/>
            <person name="Wilkins M.J."/>
            <person name="Karaoz U."/>
            <person name="Brodie E.L."/>
            <person name="Williams K.H."/>
            <person name="Hubbard S.S."/>
            <person name="Banfield J.F."/>
        </authorList>
    </citation>
    <scope>NUCLEOTIDE SEQUENCE [LARGE SCALE GENOMIC DNA]</scope>
</reference>
<protein>
    <submittedName>
        <fullName evidence="2">Uncharacterized protein</fullName>
    </submittedName>
</protein>
<accession>A0A1F7IN84</accession>
<feature type="transmembrane region" description="Helical" evidence="1">
    <location>
        <begin position="224"/>
        <end position="244"/>
    </location>
</feature>
<dbReference type="Proteomes" id="UP000179072">
    <property type="component" value="Unassembled WGS sequence"/>
</dbReference>
<feature type="transmembrane region" description="Helical" evidence="1">
    <location>
        <begin position="78"/>
        <end position="96"/>
    </location>
</feature>
<feature type="transmembrane region" description="Helical" evidence="1">
    <location>
        <begin position="197"/>
        <end position="218"/>
    </location>
</feature>
<organism evidence="2 3">
    <name type="scientific">Candidatus Roizmanbacteria bacterium RIFCSPLOWO2_01_FULL_38_11</name>
    <dbReference type="NCBI Taxonomy" id="1802060"/>
    <lineage>
        <taxon>Bacteria</taxon>
        <taxon>Candidatus Roizmaniibacteriota</taxon>
    </lineage>
</organism>
<feature type="transmembrane region" description="Helical" evidence="1">
    <location>
        <begin position="256"/>
        <end position="272"/>
    </location>
</feature>
<keyword evidence="1" id="KW-0472">Membrane</keyword>
<comment type="caution">
    <text evidence="2">The sequence shown here is derived from an EMBL/GenBank/DDBJ whole genome shotgun (WGS) entry which is preliminary data.</text>
</comment>
<feature type="transmembrane region" description="Helical" evidence="1">
    <location>
        <begin position="108"/>
        <end position="129"/>
    </location>
</feature>